<dbReference type="Proteomes" id="UP001060275">
    <property type="component" value="Unassembled WGS sequence"/>
</dbReference>
<dbReference type="InterPro" id="IPR011234">
    <property type="entry name" value="Fumarylacetoacetase-like_C"/>
</dbReference>
<accession>A0A9Q4FSQ7</accession>
<dbReference type="EMBL" id="JAMWDU010000007">
    <property type="protein sequence ID" value="MCP8888846.1"/>
    <property type="molecule type" value="Genomic_DNA"/>
</dbReference>
<dbReference type="SUPFAM" id="SSF56529">
    <property type="entry name" value="FAH"/>
    <property type="match status" value="1"/>
</dbReference>
<dbReference type="InterPro" id="IPR036663">
    <property type="entry name" value="Fumarylacetoacetase_C_sf"/>
</dbReference>
<gene>
    <name evidence="3" type="ORF">NF348_17170</name>
</gene>
<sequence length="244" mass="24929">MKTISDLAAALIAAHAGGPKLDAPPEALVPVDLDAVYALQDEILAQIGPVGGWKIAAGLGDPPLCSPIPANRYFAAADLIDGKHHRIFLAEIEIAVRLGADLAAGATTEAVEAAIASVHPAIELVGNPFTDRDAMPRNLQLGDLQSNGAVVVGAALDRSIIAGLHTLPVALELDGKPVHAVDKGASWTETLSAIAWLSGHAAARGLPLKMGQVIITGARALAPLDGAKMIEGVVGDWGRVTCGV</sequence>
<dbReference type="PANTHER" id="PTHR30143:SF0">
    <property type="entry name" value="2-KETO-4-PENTENOATE HYDRATASE"/>
    <property type="match status" value="1"/>
</dbReference>
<dbReference type="PANTHER" id="PTHR30143">
    <property type="entry name" value="ACID HYDRATASE"/>
    <property type="match status" value="1"/>
</dbReference>
<keyword evidence="1" id="KW-0456">Lyase</keyword>
<protein>
    <recommendedName>
        <fullName evidence="2">Fumarylacetoacetase-like C-terminal domain-containing protein</fullName>
    </recommendedName>
</protein>
<dbReference type="GO" id="GO:0008684">
    <property type="term" value="F:2-oxopent-4-enoate hydratase activity"/>
    <property type="evidence" value="ECO:0007669"/>
    <property type="project" value="TreeGrafter"/>
</dbReference>
<name>A0A9Q4FSQ7_9HYPH</name>
<reference evidence="3" key="1">
    <citation type="submission" date="2022-06" db="EMBL/GenBank/DDBJ databases">
        <title>Devosia sp. XJ19-45 genome assembly.</title>
        <authorList>
            <person name="Li B."/>
            <person name="Cai M."/>
            <person name="Nie G."/>
            <person name="Li W."/>
        </authorList>
    </citation>
    <scope>NUCLEOTIDE SEQUENCE</scope>
    <source>
        <strain evidence="3">XJ19-45</strain>
    </source>
</reference>
<evidence type="ECO:0000259" key="2">
    <source>
        <dbReference type="Pfam" id="PF01557"/>
    </source>
</evidence>
<dbReference type="AlphaFoldDB" id="A0A9Q4FSQ7"/>
<feature type="domain" description="Fumarylacetoacetase-like C-terminal" evidence="2">
    <location>
        <begin position="90"/>
        <end position="219"/>
    </location>
</feature>
<dbReference type="Pfam" id="PF01557">
    <property type="entry name" value="FAA_hydrolase"/>
    <property type="match status" value="1"/>
</dbReference>
<evidence type="ECO:0000256" key="1">
    <source>
        <dbReference type="ARBA" id="ARBA00023239"/>
    </source>
</evidence>
<dbReference type="InterPro" id="IPR050772">
    <property type="entry name" value="Hydratase-Decarb/MhpD_sf"/>
</dbReference>
<dbReference type="Gene3D" id="3.90.850.10">
    <property type="entry name" value="Fumarylacetoacetase-like, C-terminal domain"/>
    <property type="match status" value="1"/>
</dbReference>
<dbReference type="RefSeq" id="WP_254675815.1">
    <property type="nucleotide sequence ID" value="NZ_JAMWDU010000007.1"/>
</dbReference>
<evidence type="ECO:0000313" key="4">
    <source>
        <dbReference type="Proteomes" id="UP001060275"/>
    </source>
</evidence>
<proteinExistence type="predicted"/>
<dbReference type="GO" id="GO:0005737">
    <property type="term" value="C:cytoplasm"/>
    <property type="evidence" value="ECO:0007669"/>
    <property type="project" value="TreeGrafter"/>
</dbReference>
<evidence type="ECO:0000313" key="3">
    <source>
        <dbReference type="EMBL" id="MCP8888846.1"/>
    </source>
</evidence>
<comment type="caution">
    <text evidence="3">The sequence shown here is derived from an EMBL/GenBank/DDBJ whole genome shotgun (WGS) entry which is preliminary data.</text>
</comment>
<organism evidence="3 4">
    <name type="scientific">Devosia ureilytica</name>
    <dbReference type="NCBI Taxonomy" id="2952754"/>
    <lineage>
        <taxon>Bacteria</taxon>
        <taxon>Pseudomonadati</taxon>
        <taxon>Pseudomonadota</taxon>
        <taxon>Alphaproteobacteria</taxon>
        <taxon>Hyphomicrobiales</taxon>
        <taxon>Devosiaceae</taxon>
        <taxon>Devosia</taxon>
    </lineage>
</organism>
<keyword evidence="4" id="KW-1185">Reference proteome</keyword>